<dbReference type="AlphaFoldDB" id="A0A6A5HM34"/>
<feature type="signal peptide" evidence="1">
    <location>
        <begin position="1"/>
        <end position="16"/>
    </location>
</feature>
<gene>
    <name evidence="2" type="ORF">GCK72_000451</name>
</gene>
<dbReference type="KEGG" id="crq:GCK72_000451"/>
<evidence type="ECO:0000313" key="2">
    <source>
        <dbReference type="EMBL" id="KAF1768639.1"/>
    </source>
</evidence>
<feature type="chain" id="PRO_5025485112" evidence="1">
    <location>
        <begin position="17"/>
        <end position="120"/>
    </location>
</feature>
<reference evidence="2 3" key="1">
    <citation type="submission" date="2019-12" db="EMBL/GenBank/DDBJ databases">
        <title>Chromosome-level assembly of the Caenorhabditis remanei genome.</title>
        <authorList>
            <person name="Teterina A.A."/>
            <person name="Willis J.H."/>
            <person name="Phillips P.C."/>
        </authorList>
    </citation>
    <scope>NUCLEOTIDE SEQUENCE [LARGE SCALE GENOMIC DNA]</scope>
    <source>
        <strain evidence="2 3">PX506</strain>
        <tissue evidence="2">Whole organism</tissue>
    </source>
</reference>
<dbReference type="Proteomes" id="UP000483820">
    <property type="component" value="Chromosome I"/>
</dbReference>
<organism evidence="2 3">
    <name type="scientific">Caenorhabditis remanei</name>
    <name type="common">Caenorhabditis vulgaris</name>
    <dbReference type="NCBI Taxonomy" id="31234"/>
    <lineage>
        <taxon>Eukaryota</taxon>
        <taxon>Metazoa</taxon>
        <taxon>Ecdysozoa</taxon>
        <taxon>Nematoda</taxon>
        <taxon>Chromadorea</taxon>
        <taxon>Rhabditida</taxon>
        <taxon>Rhabditina</taxon>
        <taxon>Rhabditomorpha</taxon>
        <taxon>Rhabditoidea</taxon>
        <taxon>Rhabditidae</taxon>
        <taxon>Peloderinae</taxon>
        <taxon>Caenorhabditis</taxon>
    </lineage>
</organism>
<keyword evidence="1" id="KW-0732">Signal</keyword>
<comment type="caution">
    <text evidence="2">The sequence shown here is derived from an EMBL/GenBank/DDBJ whole genome shotgun (WGS) entry which is preliminary data.</text>
</comment>
<dbReference type="EMBL" id="WUAV01000001">
    <property type="protein sequence ID" value="KAF1768639.1"/>
    <property type="molecule type" value="Genomic_DNA"/>
</dbReference>
<sequence>MRLPILLLILAVMATATIYWKHPVKDARQQAEYQLQYLIHALNMKDIELFKTLAYDVIQAQPIIKLYATGNTGYVMSASNIIGDRHLVATGNLEGTDIKFYFSWEKVRVDSRSLWLTKVP</sequence>
<dbReference type="GeneID" id="9804581"/>
<dbReference type="CTD" id="9804581"/>
<accession>A0A6A5HM34</accession>
<evidence type="ECO:0000313" key="3">
    <source>
        <dbReference type="Proteomes" id="UP000483820"/>
    </source>
</evidence>
<protein>
    <submittedName>
        <fullName evidence="2">Uncharacterized protein</fullName>
    </submittedName>
</protein>
<dbReference type="RefSeq" id="XP_003099286.2">
    <property type="nucleotide sequence ID" value="XM_003099238.2"/>
</dbReference>
<evidence type="ECO:0000256" key="1">
    <source>
        <dbReference type="SAM" id="SignalP"/>
    </source>
</evidence>
<proteinExistence type="predicted"/>
<name>A0A6A5HM34_CAERE</name>